<comment type="caution">
    <text evidence="2">The sequence shown here is derived from an EMBL/GenBank/DDBJ whole genome shotgun (WGS) entry which is preliminary data.</text>
</comment>
<reference evidence="2" key="1">
    <citation type="journal article" date="2014" name="Int. J. Syst. Evol. Microbiol.">
        <title>Complete genome sequence of Corynebacterium casei LMG S-19264T (=DSM 44701T), isolated from a smear-ripened cheese.</title>
        <authorList>
            <consortium name="US DOE Joint Genome Institute (JGI-PGF)"/>
            <person name="Walter F."/>
            <person name="Albersmeier A."/>
            <person name="Kalinowski J."/>
            <person name="Ruckert C."/>
        </authorList>
    </citation>
    <scope>NUCLEOTIDE SEQUENCE</scope>
    <source>
        <strain evidence="2">JCM 3035</strain>
    </source>
</reference>
<keyword evidence="1" id="KW-0472">Membrane</keyword>
<protein>
    <submittedName>
        <fullName evidence="2">Uncharacterized protein</fullName>
    </submittedName>
</protein>
<feature type="transmembrane region" description="Helical" evidence="1">
    <location>
        <begin position="87"/>
        <end position="105"/>
    </location>
</feature>
<proteinExistence type="predicted"/>
<evidence type="ECO:0000313" key="2">
    <source>
        <dbReference type="EMBL" id="GGK44570.1"/>
    </source>
</evidence>
<keyword evidence="3" id="KW-1185">Reference proteome</keyword>
<gene>
    <name evidence="2" type="ORF">GCM10010094_00370</name>
</gene>
<sequence length="233" mass="26237">MPVGRVRTCMRSPWAYFLQRTGYDPAMPIKGGDLARAFWAVDRVLGGQRPPTRSQMFAARRPLVVWLVAGILWWGLFILLLDGDVLPALGIGVLLGGLLAMFARIERGRQRRLVRLGVWDGVHAHSVGETRAMAKRRIHGENLRPLCEVLAYFAEHDFGDSEWEVVEAALPETDIERDEWYSHRLAGRRTFTLRIAAVPDSRDAFVEIYGVLGGRGKFLIAGVLHVFGKYRVS</sequence>
<dbReference type="EMBL" id="BMPQ01000001">
    <property type="protein sequence ID" value="GGK44570.1"/>
    <property type="molecule type" value="Genomic_DNA"/>
</dbReference>
<reference evidence="2" key="2">
    <citation type="submission" date="2020-09" db="EMBL/GenBank/DDBJ databases">
        <authorList>
            <person name="Sun Q."/>
            <person name="Ohkuma M."/>
        </authorList>
    </citation>
    <scope>NUCLEOTIDE SEQUENCE</scope>
    <source>
        <strain evidence="2">JCM 3035</strain>
    </source>
</reference>
<dbReference type="AlphaFoldDB" id="A0A917V6S5"/>
<evidence type="ECO:0000256" key="1">
    <source>
        <dbReference type="SAM" id="Phobius"/>
    </source>
</evidence>
<keyword evidence="1" id="KW-1133">Transmembrane helix</keyword>
<evidence type="ECO:0000313" key="3">
    <source>
        <dbReference type="Proteomes" id="UP000637788"/>
    </source>
</evidence>
<accession>A0A917V6S5</accession>
<organism evidence="2 3">
    <name type="scientific">Streptomyces flaveus</name>
    <dbReference type="NCBI Taxonomy" id="66370"/>
    <lineage>
        <taxon>Bacteria</taxon>
        <taxon>Bacillati</taxon>
        <taxon>Actinomycetota</taxon>
        <taxon>Actinomycetes</taxon>
        <taxon>Kitasatosporales</taxon>
        <taxon>Streptomycetaceae</taxon>
        <taxon>Streptomyces</taxon>
        <taxon>Streptomyces aurantiacus group</taxon>
    </lineage>
</organism>
<name>A0A917V6S5_9ACTN</name>
<dbReference type="Proteomes" id="UP000637788">
    <property type="component" value="Unassembled WGS sequence"/>
</dbReference>
<keyword evidence="1" id="KW-0812">Transmembrane</keyword>
<feature type="transmembrane region" description="Helical" evidence="1">
    <location>
        <begin position="63"/>
        <end position="81"/>
    </location>
</feature>